<sequence>MSAKEEYDLLQQTLPLLTSQPNHLAKHEVVSIIKCLNRCEKTILQFAESERTFFAPFVALSGHCIVSNAQQIPKSLLSVASTACTVVLQHILHEISEFDDKSILSKHQLIGIIQGLCDDIPPLLKSDILALSSLLKTTPMPDSLTYRPTDSSGAELKSSAAARDDTTPKEPKRIRLDHSCEAIIEQLMTPIMESSSKRDSHMENDKNIISPVGFSSLSMDTKGLLIGKNLFNLQQLCGTNVLLDFIMSLSTIKPFIQLVHATEEGAPLKLPTSGPETHILHTCKLIIKDYDIIWRILSLPILEPLTEERLSKVITIIHACLYVSLTLTASNILASGGGASSPAVKGATAAPLKDDDNENGATAAPLKDDDNENVISEIVDTSLEIYKRIMLVMKSSIRVGGQICQNVHMFASWLLLSGLKFIMKTSPVTAIALTIPGPKDHATKKQAIALTIPGPKDHATKKQGYNTLCISLAAHAIQLLSSLFDDLKSEISLGSYNRLSNAEKLTSHHSSSSFKYNKFGYYSAWQRIEMLMSNINITNLLFTLSSASYRKAGLLKTVSRTASLEQNDKTNSPSVSNSHDLDDESCFSSDDSSRDEDSEPILGHLFREHDESQASDKSMKSRQTLDMNYCNDKREPHRHLTLSTSIFELLNTYFVCSEIESLRHYFKQTINDSQICILAHIIKDLDRECVHNYNFYSDFSPALTSFMHNLIATEVLSDALQNSLLSSLGVNPDPAPEGVWPLYVAPKTLSVLSQIILLKQQKEKEDLRFDTNTPSIQIWRGLLNRLRQLILTDEVNDYEMEDLNVEHAQLLLFLFHNLKLLQRKQVLLLVSQTIVDVSDTVFRQMTDHQIHCLGRLTHFFEYMIKNLYDAPSSLVEQIDTNLFKSSASGLKRDKDNNVDDNKLYFHCREIDDNYHKFTENKIFATSMRPRFYNLLNVEIYNNKDVPKLDGMALNFLLVGLQETLPYDTLYDSLITLLNIGSQYDFNYRHLNPETKLSNLGLCAVQYGFNSVWRILLQLPPSVQSLHLLSVGDVQLFDNPKTLHYCIWISRIVNNKWFYIWIKESLTKLLQTDPNVKPEALLKSVTKSANSMSFNVELLKKLMLKQFQCQYNTDSGEIVAMEAMPLLLDMFTLDVLCAKTNVSLDACNANDTSPSISPTQIVFGTSLESKQASVELLPSVLNLIGGHLSCARSSLIHQMTHEDALQGIKTLPKLLSAYNSILKMTSSKCNAKLNQLTLQLATYLPRNLMKILVKWNVIPVDVQHWRTDHSSSPIPSESYIMAIQSQHFNSLSSSLATPFNANSNLKHFINTLLKFAEDLYQWSENKYSEDFIRVMLSLQLDSTCESYSSYGLNQLDTAFGSKESDNFVSALYVEALTHSYDLLINFSNKECCVEEKILIECIKFMESLLDSSAGQTALEKFFCEDDTKDIVQLLMSASNESLSSAYSTRVLKFFSKLFQNTEKNPDTISLVRLCTSLSKLSRLSQPDNTILQTWLSKVLCERPEGDATVLVANQENRILLQSLTSYIVKDTSAVDEEVASAFL</sequence>
<dbReference type="InterPro" id="IPR045189">
    <property type="entry name" value="UBR4-like"/>
</dbReference>
<feature type="compositionally biased region" description="Basic and acidic residues" evidence="1">
    <location>
        <begin position="162"/>
        <end position="171"/>
    </location>
</feature>
<evidence type="ECO:0000259" key="2">
    <source>
        <dbReference type="Pfam" id="PF19423"/>
    </source>
</evidence>
<evidence type="ECO:0000256" key="1">
    <source>
        <dbReference type="SAM" id="MobiDB-lite"/>
    </source>
</evidence>
<feature type="domain" description="E3 ubiquitin-protein ligase UBR4 N-terminal" evidence="2">
    <location>
        <begin position="52"/>
        <end position="1541"/>
    </location>
</feature>
<organism evidence="3">
    <name type="scientific">Medioppia subpectinata</name>
    <dbReference type="NCBI Taxonomy" id="1979941"/>
    <lineage>
        <taxon>Eukaryota</taxon>
        <taxon>Metazoa</taxon>
        <taxon>Ecdysozoa</taxon>
        <taxon>Arthropoda</taxon>
        <taxon>Chelicerata</taxon>
        <taxon>Arachnida</taxon>
        <taxon>Acari</taxon>
        <taxon>Acariformes</taxon>
        <taxon>Sarcoptiformes</taxon>
        <taxon>Oribatida</taxon>
        <taxon>Brachypylina</taxon>
        <taxon>Oppioidea</taxon>
        <taxon>Oppiidae</taxon>
        <taxon>Medioppia</taxon>
    </lineage>
</organism>
<protein>
    <recommendedName>
        <fullName evidence="2">E3 ubiquitin-protein ligase UBR4 N-terminal domain-containing protein</fullName>
    </recommendedName>
</protein>
<evidence type="ECO:0000313" key="4">
    <source>
        <dbReference type="Proteomes" id="UP000759131"/>
    </source>
</evidence>
<evidence type="ECO:0000313" key="3">
    <source>
        <dbReference type="EMBL" id="CAD7627836.1"/>
    </source>
</evidence>
<feature type="region of interest" description="Disordered" evidence="1">
    <location>
        <begin position="142"/>
        <end position="171"/>
    </location>
</feature>
<reference evidence="3" key="1">
    <citation type="submission" date="2020-11" db="EMBL/GenBank/DDBJ databases">
        <authorList>
            <person name="Tran Van P."/>
        </authorList>
    </citation>
    <scope>NUCLEOTIDE SEQUENCE</scope>
</reference>
<dbReference type="OrthoDB" id="6514947at2759"/>
<feature type="region of interest" description="Disordered" evidence="1">
    <location>
        <begin position="565"/>
        <end position="598"/>
    </location>
</feature>
<dbReference type="InterPro" id="IPR045841">
    <property type="entry name" value="E3_UBR4_N"/>
</dbReference>
<dbReference type="EMBL" id="CAJPIZ010005099">
    <property type="protein sequence ID" value="CAG2108266.1"/>
    <property type="molecule type" value="Genomic_DNA"/>
</dbReference>
<keyword evidence="4" id="KW-1185">Reference proteome</keyword>
<gene>
    <name evidence="3" type="ORF">OSB1V03_LOCUS8261</name>
</gene>
<dbReference type="EMBL" id="OC859674">
    <property type="protein sequence ID" value="CAD7627836.1"/>
    <property type="molecule type" value="Genomic_DNA"/>
</dbReference>
<accession>A0A7R9KRA9</accession>
<feature type="non-terminal residue" evidence="3">
    <location>
        <position position="1"/>
    </location>
</feature>
<feature type="compositionally biased region" description="Polar residues" evidence="1">
    <location>
        <begin position="565"/>
        <end position="578"/>
    </location>
</feature>
<proteinExistence type="predicted"/>
<feature type="region of interest" description="Disordered" evidence="1">
    <location>
        <begin position="337"/>
        <end position="368"/>
    </location>
</feature>
<dbReference type="PANTHER" id="PTHR21725">
    <property type="entry name" value="E3 UBIQUITIN-PROTEIN LIGASE UBR4"/>
    <property type="match status" value="1"/>
</dbReference>
<name>A0A7R9KRA9_9ACAR</name>
<dbReference type="Proteomes" id="UP000759131">
    <property type="component" value="Unassembled WGS sequence"/>
</dbReference>
<dbReference type="PANTHER" id="PTHR21725:SF1">
    <property type="entry name" value="E3 UBIQUITIN-PROTEIN LIGASE UBR4"/>
    <property type="match status" value="1"/>
</dbReference>
<dbReference type="Pfam" id="PF19423">
    <property type="entry name" value="E3_UBR4_N"/>
    <property type="match status" value="1"/>
</dbReference>